<proteinExistence type="predicted"/>
<comment type="caution">
    <text evidence="1">The sequence shown here is derived from an EMBL/GenBank/DDBJ whole genome shotgun (WGS) entry which is preliminary data.</text>
</comment>
<dbReference type="Proteomes" id="UP001152888">
    <property type="component" value="Unassembled WGS sequence"/>
</dbReference>
<gene>
    <name evidence="1" type="ORF">ACAOBT_LOCUS12247</name>
</gene>
<protein>
    <submittedName>
        <fullName evidence="1">Uncharacterized protein</fullName>
    </submittedName>
</protein>
<name>A0A9P0KR02_ACAOB</name>
<keyword evidence="2" id="KW-1185">Reference proteome</keyword>
<sequence>MIEEGTNRKIFYLVTTKASYQKPNNEDVWSALCSLTEVLLAEDLRKLAILSWYVDWTTWTAESSEACLR</sequence>
<evidence type="ECO:0000313" key="2">
    <source>
        <dbReference type="Proteomes" id="UP001152888"/>
    </source>
</evidence>
<organism evidence="1 2">
    <name type="scientific">Acanthoscelides obtectus</name>
    <name type="common">Bean weevil</name>
    <name type="synonym">Bruchus obtectus</name>
    <dbReference type="NCBI Taxonomy" id="200917"/>
    <lineage>
        <taxon>Eukaryota</taxon>
        <taxon>Metazoa</taxon>
        <taxon>Ecdysozoa</taxon>
        <taxon>Arthropoda</taxon>
        <taxon>Hexapoda</taxon>
        <taxon>Insecta</taxon>
        <taxon>Pterygota</taxon>
        <taxon>Neoptera</taxon>
        <taxon>Endopterygota</taxon>
        <taxon>Coleoptera</taxon>
        <taxon>Polyphaga</taxon>
        <taxon>Cucujiformia</taxon>
        <taxon>Chrysomeloidea</taxon>
        <taxon>Chrysomelidae</taxon>
        <taxon>Bruchinae</taxon>
        <taxon>Bruchini</taxon>
        <taxon>Acanthoscelides</taxon>
    </lineage>
</organism>
<reference evidence="1" key="1">
    <citation type="submission" date="2022-03" db="EMBL/GenBank/DDBJ databases">
        <authorList>
            <person name="Sayadi A."/>
        </authorList>
    </citation>
    <scope>NUCLEOTIDE SEQUENCE</scope>
</reference>
<dbReference type="EMBL" id="CAKOFQ010006850">
    <property type="protein sequence ID" value="CAH1976649.1"/>
    <property type="molecule type" value="Genomic_DNA"/>
</dbReference>
<evidence type="ECO:0000313" key="1">
    <source>
        <dbReference type="EMBL" id="CAH1976649.1"/>
    </source>
</evidence>
<dbReference type="AlphaFoldDB" id="A0A9P0KR02"/>
<accession>A0A9P0KR02</accession>
<dbReference type="OrthoDB" id="2155246at2759"/>